<evidence type="ECO:0000256" key="6">
    <source>
        <dbReference type="ARBA" id="ARBA00022679"/>
    </source>
</evidence>
<dbReference type="Pfam" id="PF02801">
    <property type="entry name" value="Ketoacyl-synt_C"/>
    <property type="match status" value="1"/>
</dbReference>
<dbReference type="UniPathway" id="UPA00094"/>
<evidence type="ECO:0000256" key="10">
    <source>
        <dbReference type="ARBA" id="ARBA00023315"/>
    </source>
</evidence>
<gene>
    <name evidence="18" type="ORF">HMPREF9306_00894</name>
</gene>
<evidence type="ECO:0000256" key="15">
    <source>
        <dbReference type="PIRSR" id="PIRSR000447-1"/>
    </source>
</evidence>
<dbReference type="InterPro" id="IPR014031">
    <property type="entry name" value="Ketoacyl_synth_C"/>
</dbReference>
<comment type="catalytic activity">
    <reaction evidence="12 14">
        <text>(9Z)-hexadecenoyl-[ACP] + malonyl-[ACP] + H(+) = 3-oxo-(11Z)-octadecenoyl-[ACP] + holo-[ACP] + CO2</text>
        <dbReference type="Rhea" id="RHEA:55040"/>
        <dbReference type="Rhea" id="RHEA-COMP:9623"/>
        <dbReference type="Rhea" id="RHEA-COMP:9685"/>
        <dbReference type="Rhea" id="RHEA-COMP:10800"/>
        <dbReference type="Rhea" id="RHEA-COMP:14074"/>
        <dbReference type="ChEBI" id="CHEBI:15378"/>
        <dbReference type="ChEBI" id="CHEBI:16526"/>
        <dbReference type="ChEBI" id="CHEBI:64479"/>
        <dbReference type="ChEBI" id="CHEBI:78449"/>
        <dbReference type="ChEBI" id="CHEBI:83989"/>
        <dbReference type="ChEBI" id="CHEBI:138538"/>
        <dbReference type="EC" id="2.3.1.179"/>
    </reaction>
</comment>
<comment type="caution">
    <text evidence="18">The sequence shown here is derived from an EMBL/GenBank/DDBJ whole genome shotgun (WGS) entry which is preliminary data.</text>
</comment>
<comment type="pathway">
    <text evidence="1 14">Lipid metabolism; fatty acid biosynthesis.</text>
</comment>
<dbReference type="GO" id="GO:0006633">
    <property type="term" value="P:fatty acid biosynthetic process"/>
    <property type="evidence" value="ECO:0007669"/>
    <property type="project" value="UniProtKB-UniRule"/>
</dbReference>
<dbReference type="InterPro" id="IPR016039">
    <property type="entry name" value="Thiolase-like"/>
</dbReference>
<evidence type="ECO:0000256" key="5">
    <source>
        <dbReference type="ARBA" id="ARBA00022516"/>
    </source>
</evidence>
<dbReference type="SMART" id="SM00825">
    <property type="entry name" value="PKS_KS"/>
    <property type="match status" value="1"/>
</dbReference>
<keyword evidence="5 14" id="KW-0444">Lipid biosynthesis</keyword>
<dbReference type="PATRIC" id="fig|883161.3.peg.889"/>
<dbReference type="PROSITE" id="PS52004">
    <property type="entry name" value="KS3_2"/>
    <property type="match status" value="1"/>
</dbReference>
<keyword evidence="7" id="KW-0276">Fatty acid metabolism</keyword>
<evidence type="ECO:0000256" key="11">
    <source>
        <dbReference type="ARBA" id="ARBA00024006"/>
    </source>
</evidence>
<evidence type="ECO:0000256" key="12">
    <source>
        <dbReference type="ARBA" id="ARBA00047318"/>
    </source>
</evidence>
<dbReference type="SUPFAM" id="SSF53901">
    <property type="entry name" value="Thiolase-like"/>
    <property type="match status" value="2"/>
</dbReference>
<keyword evidence="8" id="KW-0443">Lipid metabolism</keyword>
<dbReference type="PANTHER" id="PTHR11712">
    <property type="entry name" value="POLYKETIDE SYNTHASE-RELATED"/>
    <property type="match status" value="1"/>
</dbReference>
<dbReference type="NCBIfam" id="TIGR03150">
    <property type="entry name" value="fabF"/>
    <property type="match status" value="1"/>
</dbReference>
<dbReference type="CDD" id="cd00834">
    <property type="entry name" value="KAS_I_II"/>
    <property type="match status" value="1"/>
</dbReference>
<evidence type="ECO:0000256" key="13">
    <source>
        <dbReference type="ARBA" id="ARBA00047659"/>
    </source>
</evidence>
<feature type="domain" description="Ketosynthase family 3 (KS3)" evidence="17">
    <location>
        <begin position="1"/>
        <end position="411"/>
    </location>
</feature>
<accession>S2X064</accession>
<keyword evidence="9 14" id="KW-0275">Fatty acid biosynthesis</keyword>
<evidence type="ECO:0000256" key="14">
    <source>
        <dbReference type="PIRNR" id="PIRNR000447"/>
    </source>
</evidence>
<evidence type="ECO:0000256" key="2">
    <source>
        <dbReference type="ARBA" id="ARBA00008467"/>
    </source>
</evidence>
<dbReference type="Proteomes" id="UP000014417">
    <property type="component" value="Unassembled WGS sequence"/>
</dbReference>
<dbReference type="NCBIfam" id="NF005589">
    <property type="entry name" value="PRK07314.1"/>
    <property type="match status" value="1"/>
</dbReference>
<organism evidence="18 19">
    <name type="scientific">Propionimicrobium lymphophilum ACS-093-V-SCH5</name>
    <dbReference type="NCBI Taxonomy" id="883161"/>
    <lineage>
        <taxon>Bacteria</taxon>
        <taxon>Bacillati</taxon>
        <taxon>Actinomycetota</taxon>
        <taxon>Actinomycetes</taxon>
        <taxon>Propionibacteriales</taxon>
        <taxon>Propionibacteriaceae</taxon>
        <taxon>Propionimicrobium</taxon>
    </lineage>
</organism>
<feature type="active site" description="For beta-ketoacyl synthase activity" evidence="15">
    <location>
        <position position="161"/>
    </location>
</feature>
<dbReference type="RefSeq" id="WP_016455728.1">
    <property type="nucleotide sequence ID" value="NZ_KE150269.1"/>
</dbReference>
<evidence type="ECO:0000256" key="16">
    <source>
        <dbReference type="RuleBase" id="RU003694"/>
    </source>
</evidence>
<keyword evidence="10 14" id="KW-0012">Acyltransferase</keyword>
<dbReference type="EC" id="2.3.1.179" evidence="3 14"/>
<dbReference type="InterPro" id="IPR017568">
    <property type="entry name" value="3-oxoacyl-ACP_synth-2"/>
</dbReference>
<evidence type="ECO:0000256" key="1">
    <source>
        <dbReference type="ARBA" id="ARBA00005194"/>
    </source>
</evidence>
<dbReference type="HOGENOM" id="CLU_000022_69_2_11"/>
<dbReference type="FunFam" id="3.40.47.10:FF:000018">
    <property type="entry name" value="3-oxoacyl-[acyl-carrier-protein] synthase 2"/>
    <property type="match status" value="1"/>
</dbReference>
<evidence type="ECO:0000256" key="8">
    <source>
        <dbReference type="ARBA" id="ARBA00023098"/>
    </source>
</evidence>
<evidence type="ECO:0000256" key="3">
    <source>
        <dbReference type="ARBA" id="ARBA00012356"/>
    </source>
</evidence>
<dbReference type="AlphaFoldDB" id="S2X064"/>
<dbReference type="InterPro" id="IPR020841">
    <property type="entry name" value="PKS_Beta-ketoAc_synthase_dom"/>
</dbReference>
<dbReference type="PANTHER" id="PTHR11712:SF336">
    <property type="entry name" value="3-OXOACYL-[ACYL-CARRIER-PROTEIN] SYNTHASE, MITOCHONDRIAL"/>
    <property type="match status" value="1"/>
</dbReference>
<evidence type="ECO:0000313" key="18">
    <source>
        <dbReference type="EMBL" id="EPD33354.1"/>
    </source>
</evidence>
<evidence type="ECO:0000259" key="17">
    <source>
        <dbReference type="PROSITE" id="PS52004"/>
    </source>
</evidence>
<protein>
    <recommendedName>
        <fullName evidence="4 14">3-oxoacyl-[acyl-carrier-protein] synthase 2</fullName>
        <ecNumber evidence="3 14">2.3.1.179</ecNumber>
    </recommendedName>
</protein>
<keyword evidence="6 14" id="KW-0808">Transferase</keyword>
<reference evidence="18 19" key="1">
    <citation type="submission" date="2013-04" db="EMBL/GenBank/DDBJ databases">
        <title>The Genome Sequence of Propionimicrobium lymphophilum ACS-093-V-SCH5.</title>
        <authorList>
            <consortium name="The Broad Institute Genomics Platform"/>
            <person name="Earl A."/>
            <person name="Ward D."/>
            <person name="Feldgarden M."/>
            <person name="Gevers D."/>
            <person name="Saerens B."/>
            <person name="Vaneechoutte M."/>
            <person name="Walker B."/>
            <person name="Young S."/>
            <person name="Zeng Q."/>
            <person name="Gargeya S."/>
            <person name="Fitzgerald M."/>
            <person name="Haas B."/>
            <person name="Abouelleil A."/>
            <person name="Allen A.W."/>
            <person name="Alvarado L."/>
            <person name="Arachchi H.M."/>
            <person name="Berlin A.M."/>
            <person name="Chapman S.B."/>
            <person name="Gainer-Dewar J."/>
            <person name="Goldberg J."/>
            <person name="Griggs A."/>
            <person name="Gujja S."/>
            <person name="Hansen M."/>
            <person name="Howarth C."/>
            <person name="Imamovic A."/>
            <person name="Ireland A."/>
            <person name="Larimer J."/>
            <person name="McCowan C."/>
            <person name="Murphy C."/>
            <person name="Pearson M."/>
            <person name="Poon T.W."/>
            <person name="Priest M."/>
            <person name="Roberts A."/>
            <person name="Saif S."/>
            <person name="Shea T."/>
            <person name="Sisk P."/>
            <person name="Sykes S."/>
            <person name="Wortman J."/>
            <person name="Nusbaum C."/>
            <person name="Birren B."/>
        </authorList>
    </citation>
    <scope>NUCLEOTIDE SEQUENCE [LARGE SCALE GENOMIC DNA]</scope>
    <source>
        <strain evidence="18 19">ACS-093-V-SCH5</strain>
    </source>
</reference>
<evidence type="ECO:0000313" key="19">
    <source>
        <dbReference type="Proteomes" id="UP000014417"/>
    </source>
</evidence>
<dbReference type="EMBL" id="AGZR01000005">
    <property type="protein sequence ID" value="EPD33354.1"/>
    <property type="molecule type" value="Genomic_DNA"/>
</dbReference>
<evidence type="ECO:0000256" key="9">
    <source>
        <dbReference type="ARBA" id="ARBA00023160"/>
    </source>
</evidence>
<keyword evidence="19" id="KW-1185">Reference proteome</keyword>
<dbReference type="OrthoDB" id="9808669at2"/>
<comment type="function">
    <text evidence="11 14">Involved in the type II fatty acid elongation cycle. Catalyzes the elongation of a wide range of acyl-ACP by the addition of two carbons from malonyl-ACP to an acyl acceptor. Can efficiently catalyze the conversion of palmitoleoyl-ACP (cis-hexadec-9-enoyl-ACP) to cis-vaccenoyl-ACP (cis-octadec-11-enoyl-ACP), an essential step in the thermal regulation of fatty acid composition.</text>
</comment>
<evidence type="ECO:0000256" key="4">
    <source>
        <dbReference type="ARBA" id="ARBA00014657"/>
    </source>
</evidence>
<comment type="similarity">
    <text evidence="2 14 16">Belongs to the thiolase-like superfamily. Beta-ketoacyl-ACP synthases family.</text>
</comment>
<dbReference type="GO" id="GO:0005829">
    <property type="term" value="C:cytosol"/>
    <property type="evidence" value="ECO:0007669"/>
    <property type="project" value="TreeGrafter"/>
</dbReference>
<proteinExistence type="inferred from homology"/>
<dbReference type="Pfam" id="PF00109">
    <property type="entry name" value="ketoacyl-synt"/>
    <property type="match status" value="1"/>
</dbReference>
<dbReference type="PIRSF" id="PIRSF000447">
    <property type="entry name" value="KAS_II"/>
    <property type="match status" value="1"/>
</dbReference>
<name>S2X064_9ACTN</name>
<dbReference type="Gene3D" id="3.40.47.10">
    <property type="match status" value="1"/>
</dbReference>
<dbReference type="GO" id="GO:0004315">
    <property type="term" value="F:3-oxoacyl-[acyl-carrier-protein] synthase activity"/>
    <property type="evidence" value="ECO:0007669"/>
    <property type="project" value="UniProtKB-UniRule"/>
</dbReference>
<sequence>MTIVITGFGALTPIGDDAESTWTNMLAGRSGVHLLEYDWAEELSVRIAGEVATDLSPWISRVEARRLDRVSQLAIAAASQAWEDSGLAENNPYEKDRTGVCVGTGIGGLTTTLEQWDVMHSKGIRRVSPFTVPGLMANAPAAHIGLMIGARAGVHTAVSACASGNEAISQGIDMLRLNRADLVLVGGTEAVINPLPIVSFSQMQALSKRNDSPETASRPWDVDRDGFVLSEGATIMVLERLESAQARGAKIYGTLAGSGVSADSHDLVQPDPSGYGQELAMKRALADANLHPSEIKHVNAHGTSTPQGDTTEAKSISSALGDAAKDVLVTSTKSMTGHLLGAAGALETFATVMALHDRVVPPTINIENLEPDLPVQIVANEKKRLPAEGKLAALNNSFGFGGHNVAIAVTNENVN</sequence>
<evidence type="ECO:0000256" key="7">
    <source>
        <dbReference type="ARBA" id="ARBA00022832"/>
    </source>
</evidence>
<dbReference type="InterPro" id="IPR000794">
    <property type="entry name" value="Beta-ketoacyl_synthase"/>
</dbReference>
<dbReference type="STRING" id="883161.HMPREF9306_00894"/>
<comment type="catalytic activity">
    <reaction evidence="13 14">
        <text>a fatty acyl-[ACP] + malonyl-[ACP] + H(+) = a 3-oxoacyl-[ACP] + holo-[ACP] + CO2</text>
        <dbReference type="Rhea" id="RHEA:22836"/>
        <dbReference type="Rhea" id="RHEA-COMP:9623"/>
        <dbReference type="Rhea" id="RHEA-COMP:9685"/>
        <dbReference type="Rhea" id="RHEA-COMP:9916"/>
        <dbReference type="Rhea" id="RHEA-COMP:14125"/>
        <dbReference type="ChEBI" id="CHEBI:15378"/>
        <dbReference type="ChEBI" id="CHEBI:16526"/>
        <dbReference type="ChEBI" id="CHEBI:64479"/>
        <dbReference type="ChEBI" id="CHEBI:78449"/>
        <dbReference type="ChEBI" id="CHEBI:78776"/>
        <dbReference type="ChEBI" id="CHEBI:138651"/>
    </reaction>
</comment>
<dbReference type="InterPro" id="IPR014030">
    <property type="entry name" value="Ketoacyl_synth_N"/>
</dbReference>